<dbReference type="Proteomes" id="UP000805193">
    <property type="component" value="Unassembled WGS sequence"/>
</dbReference>
<keyword evidence="2" id="KW-1185">Reference proteome</keyword>
<proteinExistence type="predicted"/>
<comment type="caution">
    <text evidence="1">The sequence shown here is derived from an EMBL/GenBank/DDBJ whole genome shotgun (WGS) entry which is preliminary data.</text>
</comment>
<name>A0AC60QLX6_IXOPE</name>
<evidence type="ECO:0000313" key="1">
    <source>
        <dbReference type="EMBL" id="KAG0436240.1"/>
    </source>
</evidence>
<evidence type="ECO:0000313" key="2">
    <source>
        <dbReference type="Proteomes" id="UP000805193"/>
    </source>
</evidence>
<sequence length="101" mass="11887">MPRQNRALLWATKECEKGYDYRYSRHKNGKIFLSQKEGDAVIVIKCEVDLQRLMRGERTDTTQERPSSCGISAENWRFFLSRSSRRLDPFEERAGPRFSPT</sequence>
<reference evidence="1 2" key="1">
    <citation type="journal article" date="2020" name="Cell">
        <title>Large-Scale Comparative Analyses of Tick Genomes Elucidate Their Genetic Diversity and Vector Capacities.</title>
        <authorList>
            <consortium name="Tick Genome and Microbiome Consortium (TIGMIC)"/>
            <person name="Jia N."/>
            <person name="Wang J."/>
            <person name="Shi W."/>
            <person name="Du L."/>
            <person name="Sun Y."/>
            <person name="Zhan W."/>
            <person name="Jiang J.F."/>
            <person name="Wang Q."/>
            <person name="Zhang B."/>
            <person name="Ji P."/>
            <person name="Bell-Sakyi L."/>
            <person name="Cui X.M."/>
            <person name="Yuan T.T."/>
            <person name="Jiang B.G."/>
            <person name="Yang W.F."/>
            <person name="Lam T.T."/>
            <person name="Chang Q.C."/>
            <person name="Ding S.J."/>
            <person name="Wang X.J."/>
            <person name="Zhu J.G."/>
            <person name="Ruan X.D."/>
            <person name="Zhao L."/>
            <person name="Wei J.T."/>
            <person name="Ye R.Z."/>
            <person name="Que T.C."/>
            <person name="Du C.H."/>
            <person name="Zhou Y.H."/>
            <person name="Cheng J.X."/>
            <person name="Dai P.F."/>
            <person name="Guo W.B."/>
            <person name="Han X.H."/>
            <person name="Huang E.J."/>
            <person name="Li L.F."/>
            <person name="Wei W."/>
            <person name="Gao Y.C."/>
            <person name="Liu J.Z."/>
            <person name="Shao H.Z."/>
            <person name="Wang X."/>
            <person name="Wang C.C."/>
            <person name="Yang T.C."/>
            <person name="Huo Q.B."/>
            <person name="Li W."/>
            <person name="Chen H.Y."/>
            <person name="Chen S.E."/>
            <person name="Zhou L.G."/>
            <person name="Ni X.B."/>
            <person name="Tian J.H."/>
            <person name="Sheng Y."/>
            <person name="Liu T."/>
            <person name="Pan Y.S."/>
            <person name="Xia L.Y."/>
            <person name="Li J."/>
            <person name="Zhao F."/>
            <person name="Cao W.C."/>
        </authorList>
    </citation>
    <scope>NUCLEOTIDE SEQUENCE [LARGE SCALE GENOMIC DNA]</scope>
    <source>
        <strain evidence="1">Iper-2018</strain>
    </source>
</reference>
<organism evidence="1 2">
    <name type="scientific">Ixodes persulcatus</name>
    <name type="common">Taiga tick</name>
    <dbReference type="NCBI Taxonomy" id="34615"/>
    <lineage>
        <taxon>Eukaryota</taxon>
        <taxon>Metazoa</taxon>
        <taxon>Ecdysozoa</taxon>
        <taxon>Arthropoda</taxon>
        <taxon>Chelicerata</taxon>
        <taxon>Arachnida</taxon>
        <taxon>Acari</taxon>
        <taxon>Parasitiformes</taxon>
        <taxon>Ixodida</taxon>
        <taxon>Ixodoidea</taxon>
        <taxon>Ixodidae</taxon>
        <taxon>Ixodinae</taxon>
        <taxon>Ixodes</taxon>
    </lineage>
</organism>
<protein>
    <submittedName>
        <fullName evidence="1">Uncharacterized protein</fullName>
    </submittedName>
</protein>
<accession>A0AC60QLX6</accession>
<dbReference type="EMBL" id="JABSTQ010007094">
    <property type="protein sequence ID" value="KAG0436240.1"/>
    <property type="molecule type" value="Genomic_DNA"/>
</dbReference>
<gene>
    <name evidence="1" type="ORF">HPB47_018054</name>
</gene>